<keyword evidence="2" id="KW-1185">Reference proteome</keyword>
<dbReference type="AlphaFoldDB" id="A0A916QJK2"/>
<evidence type="ECO:0000313" key="2">
    <source>
        <dbReference type="Proteomes" id="UP000677218"/>
    </source>
</evidence>
<name>A0A916QJK2_9LACO</name>
<dbReference type="RefSeq" id="WP_212781189.1">
    <property type="nucleotide sequence ID" value="NZ_BMAY01000012.1"/>
</dbReference>
<reference evidence="1" key="1">
    <citation type="submission" date="2020-08" db="EMBL/GenBank/DDBJ databases">
        <title>Taxonomic study for Lactobacillus species isolated from hardwood bark.</title>
        <authorList>
            <person name="Tohno M."/>
            <person name="Tanizawa Y."/>
        </authorList>
    </citation>
    <scope>NUCLEOTIDE SEQUENCE</scope>
    <source>
        <strain evidence="1">B40</strain>
    </source>
</reference>
<accession>A0A916QJK2</accession>
<sequence>MSKITEAHARANRRWDAKNKERKLYLTQRSTCKNFILKKATKEDLEAIKGYIETRLSLLAENKQKGVQ</sequence>
<organism evidence="1 2">
    <name type="scientific">Lactobacillus corticis</name>
    <dbReference type="NCBI Taxonomy" id="2201249"/>
    <lineage>
        <taxon>Bacteria</taxon>
        <taxon>Bacillati</taxon>
        <taxon>Bacillota</taxon>
        <taxon>Bacilli</taxon>
        <taxon>Lactobacillales</taxon>
        <taxon>Lactobacillaceae</taxon>
        <taxon>Lactobacillus</taxon>
    </lineage>
</organism>
<evidence type="ECO:0000313" key="1">
    <source>
        <dbReference type="EMBL" id="GFZ27502.1"/>
    </source>
</evidence>
<protein>
    <submittedName>
        <fullName evidence="1">Uncharacterized protein</fullName>
    </submittedName>
</protein>
<comment type="caution">
    <text evidence="1">The sequence shown here is derived from an EMBL/GenBank/DDBJ whole genome shotgun (WGS) entry which is preliminary data.</text>
</comment>
<dbReference type="Proteomes" id="UP000677218">
    <property type="component" value="Unassembled WGS sequence"/>
</dbReference>
<dbReference type="EMBL" id="BMAY01000012">
    <property type="protein sequence ID" value="GFZ27502.1"/>
    <property type="molecule type" value="Genomic_DNA"/>
</dbReference>
<gene>
    <name evidence="1" type="ORF">LCB40_13820</name>
</gene>
<proteinExistence type="predicted"/>